<protein>
    <submittedName>
        <fullName evidence="2">Uncharacterized protein</fullName>
    </submittedName>
</protein>
<evidence type="ECO:0000313" key="2">
    <source>
        <dbReference type="EMBL" id="TFY55958.1"/>
    </source>
</evidence>
<organism evidence="2 3">
    <name type="scientific">Rhodofomes roseus</name>
    <dbReference type="NCBI Taxonomy" id="34475"/>
    <lineage>
        <taxon>Eukaryota</taxon>
        <taxon>Fungi</taxon>
        <taxon>Dikarya</taxon>
        <taxon>Basidiomycota</taxon>
        <taxon>Agaricomycotina</taxon>
        <taxon>Agaricomycetes</taxon>
        <taxon>Polyporales</taxon>
        <taxon>Rhodofomes</taxon>
    </lineage>
</organism>
<dbReference type="AlphaFoldDB" id="A0A4Y9Y210"/>
<evidence type="ECO:0000313" key="3">
    <source>
        <dbReference type="Proteomes" id="UP000298390"/>
    </source>
</evidence>
<name>A0A4Y9Y210_9APHY</name>
<comment type="caution">
    <text evidence="2">The sequence shown here is derived from an EMBL/GenBank/DDBJ whole genome shotgun (WGS) entry which is preliminary data.</text>
</comment>
<feature type="region of interest" description="Disordered" evidence="1">
    <location>
        <begin position="43"/>
        <end position="78"/>
    </location>
</feature>
<sequence>MLSDVDDDFRPDPTRAVGCAFFSPAFRHNNADSSTYQSSIHVIDTSSPPRLDGHESTNHGRANPRSILRTPGSGPRDGSQTVDFAMNYDFYSARSLLAVPPWTGIKLDVSHITQAYHFGVHRRRPLWWLYGGVINEIETTVEVVSWKPNPDELYVVVCDRYHSDMVATWSPASYPHLVPHISPGDTLRLRGHLELPSKSLQSAQHLNTGSALDPIDPVFVICYAWIDGMAPDVLNPIPQRFIHSMRAKRQFKEHYGSAAKARYKDVKRHLVPSFAELHQLIQDGNLGLHDALEKPPIHDAARDDTVKDALASLLESTFKNYRERFPAQELTLQKLLRDVAKPLLLYDDLKPITVCEALTLLVHGGLLKEAVDKCGQRVYL</sequence>
<evidence type="ECO:0000256" key="1">
    <source>
        <dbReference type="SAM" id="MobiDB-lite"/>
    </source>
</evidence>
<dbReference type="Proteomes" id="UP000298390">
    <property type="component" value="Unassembled WGS sequence"/>
</dbReference>
<gene>
    <name evidence="2" type="ORF">EVJ58_g7923</name>
</gene>
<proteinExistence type="predicted"/>
<accession>A0A4Y9Y210</accession>
<dbReference type="EMBL" id="SEKV01000546">
    <property type="protein sequence ID" value="TFY55958.1"/>
    <property type="molecule type" value="Genomic_DNA"/>
</dbReference>
<reference evidence="2 3" key="1">
    <citation type="submission" date="2019-01" db="EMBL/GenBank/DDBJ databases">
        <title>Genome sequencing of the rare red list fungi Fomitopsis rosea.</title>
        <authorList>
            <person name="Buettner E."/>
            <person name="Kellner H."/>
        </authorList>
    </citation>
    <scope>NUCLEOTIDE SEQUENCE [LARGE SCALE GENOMIC DNA]</scope>
    <source>
        <strain evidence="2 3">DSM 105464</strain>
    </source>
</reference>